<accession>A0A162TQL7</accession>
<gene>
    <name evidence="1" type="ORF">AYW79_06105</name>
</gene>
<dbReference type="AlphaFoldDB" id="A0A162TQL7"/>
<evidence type="ECO:0000313" key="2">
    <source>
        <dbReference type="Proteomes" id="UP000077421"/>
    </source>
</evidence>
<dbReference type="EMBL" id="LSUQ01000012">
    <property type="protein sequence ID" value="OAG94302.1"/>
    <property type="molecule type" value="Genomic_DNA"/>
</dbReference>
<dbReference type="InterPro" id="IPR014211">
    <property type="entry name" value="Spore_III_AD"/>
</dbReference>
<dbReference type="OrthoDB" id="1682150at2"/>
<name>A0A162TQL7_9BACL</name>
<sequence>MTILPIVLFAVVGAFLIMVLREIAPQVAFLLSLVIAVLLFIVALHQVTGVLAPLEKLAASANVNLVFFSTVLKIIGIAYVVEFGAQIARDAGVGSIASKVELVGKLLIILLALPIVNAVIDAVTHLLP</sequence>
<dbReference type="RefSeq" id="WP_067563216.1">
    <property type="nucleotide sequence ID" value="NZ_LSUQ01000012.1"/>
</dbReference>
<dbReference type="Pfam" id="PF06686">
    <property type="entry name" value="SpoIIIAC"/>
    <property type="match status" value="1"/>
</dbReference>
<organism evidence="1 2">
    <name type="scientific">Ferroacidibacillus organovorans</name>
    <dbReference type="NCBI Taxonomy" id="1765683"/>
    <lineage>
        <taxon>Bacteria</taxon>
        <taxon>Bacillati</taxon>
        <taxon>Bacillota</taxon>
        <taxon>Bacilli</taxon>
        <taxon>Bacillales</taxon>
        <taxon>Alicyclobacillaceae</taxon>
        <taxon>Ferroacidibacillus</taxon>
    </lineage>
</organism>
<proteinExistence type="predicted"/>
<dbReference type="STRING" id="1765683.B2M26_06155"/>
<comment type="caution">
    <text evidence="1">The sequence shown here is derived from an EMBL/GenBank/DDBJ whole genome shotgun (WGS) entry which is preliminary data.</text>
</comment>
<evidence type="ECO:0000313" key="1">
    <source>
        <dbReference type="EMBL" id="OAG94302.1"/>
    </source>
</evidence>
<protein>
    <submittedName>
        <fullName evidence="1">Stage III sporulation protein AD</fullName>
    </submittedName>
</protein>
<dbReference type="NCBIfam" id="TIGR02849">
    <property type="entry name" value="spore_III_AD"/>
    <property type="match status" value="1"/>
</dbReference>
<reference evidence="1 2" key="1">
    <citation type="submission" date="2016-02" db="EMBL/GenBank/DDBJ databases">
        <title>Draft genome sequence of Acidibacillus ferrooxidans SLC66.</title>
        <authorList>
            <person name="Oliveira G."/>
            <person name="Nancucheo I."/>
            <person name="Dall'Agnol H."/>
            <person name="Johnson B."/>
            <person name="Oliveira R."/>
            <person name="Nunes G.L."/>
            <person name="Tzotzos G."/>
            <person name="Orellana S.C."/>
            <person name="Salim A.C."/>
            <person name="Araujo F.M."/>
        </authorList>
    </citation>
    <scope>NUCLEOTIDE SEQUENCE [LARGE SCALE GENOMIC DNA]</scope>
    <source>
        <strain evidence="1 2">SLC66</strain>
    </source>
</reference>
<dbReference type="Proteomes" id="UP000077421">
    <property type="component" value="Unassembled WGS sequence"/>
</dbReference>
<dbReference type="InterPro" id="IPR025664">
    <property type="entry name" value="Spore_III_AC/AD"/>
</dbReference>